<dbReference type="SMART" id="SM00382">
    <property type="entry name" value="AAA"/>
    <property type="match status" value="1"/>
</dbReference>
<dbReference type="InterPro" id="IPR003439">
    <property type="entry name" value="ABC_transporter-like_ATP-bd"/>
</dbReference>
<dbReference type="Proteomes" id="UP000004324">
    <property type="component" value="Unassembled WGS sequence"/>
</dbReference>
<dbReference type="GO" id="GO:0016887">
    <property type="term" value="F:ATP hydrolysis activity"/>
    <property type="evidence" value="ECO:0007669"/>
    <property type="project" value="InterPro"/>
</dbReference>
<evidence type="ECO:0000256" key="9">
    <source>
        <dbReference type="SAM" id="Phobius"/>
    </source>
</evidence>
<evidence type="ECO:0000256" key="7">
    <source>
        <dbReference type="ARBA" id="ARBA00022989"/>
    </source>
</evidence>
<dbReference type="Pfam" id="PF00664">
    <property type="entry name" value="ABC_membrane"/>
    <property type="match status" value="1"/>
</dbReference>
<dbReference type="PROSITE" id="PS50929">
    <property type="entry name" value="ABC_TM1F"/>
    <property type="match status" value="1"/>
</dbReference>
<dbReference type="Gene3D" id="1.20.1560.10">
    <property type="entry name" value="ABC transporter type 1, transmembrane domain"/>
    <property type="match status" value="1"/>
</dbReference>
<feature type="domain" description="ABC transmembrane type-1" evidence="11">
    <location>
        <begin position="19"/>
        <end position="303"/>
    </location>
</feature>
<evidence type="ECO:0000256" key="5">
    <source>
        <dbReference type="ARBA" id="ARBA00022741"/>
    </source>
</evidence>
<dbReference type="PANTHER" id="PTHR43394:SF1">
    <property type="entry name" value="ATP-BINDING CASSETTE SUB-FAMILY B MEMBER 10, MITOCHONDRIAL"/>
    <property type="match status" value="1"/>
</dbReference>
<dbReference type="PROSITE" id="PS50893">
    <property type="entry name" value="ABC_TRANSPORTER_2"/>
    <property type="match status" value="1"/>
</dbReference>
<evidence type="ECO:0000256" key="6">
    <source>
        <dbReference type="ARBA" id="ARBA00022840"/>
    </source>
</evidence>
<evidence type="ECO:0000256" key="3">
    <source>
        <dbReference type="ARBA" id="ARBA00022475"/>
    </source>
</evidence>
<dbReference type="FunFam" id="1.20.1560.10:FF:000011">
    <property type="entry name" value="Multidrug ABC transporter ATP-binding protein"/>
    <property type="match status" value="1"/>
</dbReference>
<dbReference type="GO" id="GO:0005886">
    <property type="term" value="C:plasma membrane"/>
    <property type="evidence" value="ECO:0007669"/>
    <property type="project" value="UniProtKB-SubCell"/>
</dbReference>
<dbReference type="Pfam" id="PF00005">
    <property type="entry name" value="ABC_tran"/>
    <property type="match status" value="1"/>
</dbReference>
<keyword evidence="8 9" id="KW-0472">Membrane</keyword>
<dbReference type="InterPro" id="IPR036640">
    <property type="entry name" value="ABC1_TM_sf"/>
</dbReference>
<evidence type="ECO:0000259" key="10">
    <source>
        <dbReference type="PROSITE" id="PS50893"/>
    </source>
</evidence>
<keyword evidence="4 9" id="KW-0812">Transmembrane</keyword>
<evidence type="ECO:0000259" key="11">
    <source>
        <dbReference type="PROSITE" id="PS50929"/>
    </source>
</evidence>
<evidence type="ECO:0000313" key="13">
    <source>
        <dbReference type="Proteomes" id="UP000004324"/>
    </source>
</evidence>
<evidence type="ECO:0000313" key="12">
    <source>
        <dbReference type="EMBL" id="EIW20638.1"/>
    </source>
</evidence>
<keyword evidence="5" id="KW-0547">Nucleotide-binding</keyword>
<dbReference type="SUPFAM" id="SSF52540">
    <property type="entry name" value="P-loop containing nucleoside triphosphate hydrolases"/>
    <property type="match status" value="1"/>
</dbReference>
<dbReference type="Gene3D" id="3.40.50.300">
    <property type="entry name" value="P-loop containing nucleotide triphosphate hydrolases"/>
    <property type="match status" value="1"/>
</dbReference>
<feature type="transmembrane region" description="Helical" evidence="9">
    <location>
        <begin position="130"/>
        <end position="154"/>
    </location>
</feature>
<keyword evidence="2" id="KW-0813">Transport</keyword>
<dbReference type="SUPFAM" id="SSF90123">
    <property type="entry name" value="ABC transporter transmembrane region"/>
    <property type="match status" value="1"/>
</dbReference>
<dbReference type="InterPro" id="IPR011527">
    <property type="entry name" value="ABC1_TM_dom"/>
</dbReference>
<keyword evidence="13" id="KW-1185">Reference proteome</keyword>
<dbReference type="PANTHER" id="PTHR43394">
    <property type="entry name" value="ATP-DEPENDENT PERMEASE MDL1, MITOCHONDRIAL"/>
    <property type="match status" value="1"/>
</dbReference>
<dbReference type="CDD" id="cd18778">
    <property type="entry name" value="ABC_6TM_exporter_like"/>
    <property type="match status" value="1"/>
</dbReference>
<name>I8RKD1_9FIRM</name>
<evidence type="ECO:0000256" key="4">
    <source>
        <dbReference type="ARBA" id="ARBA00022692"/>
    </source>
</evidence>
<comment type="subcellular location">
    <subcellularLocation>
        <location evidence="1">Cell membrane</location>
        <topology evidence="1">Multi-pass membrane protein</topology>
    </subcellularLocation>
</comment>
<organism evidence="12 13">
    <name type="scientific">Pelosinus fermentans B4</name>
    <dbReference type="NCBI Taxonomy" id="1149862"/>
    <lineage>
        <taxon>Bacteria</taxon>
        <taxon>Bacillati</taxon>
        <taxon>Bacillota</taxon>
        <taxon>Negativicutes</taxon>
        <taxon>Selenomonadales</taxon>
        <taxon>Sporomusaceae</taxon>
        <taxon>Pelosinus</taxon>
    </lineage>
</organism>
<dbReference type="FunFam" id="3.40.50.300:FF:000218">
    <property type="entry name" value="Multidrug ABC transporter ATP-binding protein"/>
    <property type="match status" value="1"/>
</dbReference>
<evidence type="ECO:0000256" key="1">
    <source>
        <dbReference type="ARBA" id="ARBA00004651"/>
    </source>
</evidence>
<comment type="caution">
    <text evidence="12">The sequence shown here is derived from an EMBL/GenBank/DDBJ whole genome shotgun (WGS) entry which is preliminary data.</text>
</comment>
<sequence>MKVCIRVILGAKKYWGYLILSMISIIVLTLTQLYAPWVIKELTDLATKGDPEIAAKASKMGLNLLAAYALQALCSFTRGYSAHYGAYHYLADLRTALYDKLQHLSLNYFNDKQTGQLVSRIMNDAANVELLLAHAIPDLIINVFIFLSVAAILFSINVKLAAASFITTPFLYLINIFYARVVLPKFRLNQKAIGDLNGALQDNLSGVKEIQVFNQQEYEIRKIGMLARRQSNTFLNAMRLGELFHPFISFFSAAGTVIIIIYGGYLASIGEVSIADIVGFILYLGLFYQPITRLSDVNEQLHTAIAGCERVFEVMDEESSIKEKINPTQLTNMKGDIEFRHVTFHYIEGSPIIKNFDLKIQSGTTVALVGPTGVGKTTLVSLLNRFYDPVQGSILIDNCDLKDVSLKSLRDNVSMVLQDVYLFTGTVFENIAYSCRNATKEQIITVAQKAQAHEFIMDLEHGYDTYIGERGVKLSGGQKQRLAIARALLRDAPILLLDEATSALDNQTEAAIQQALSILSAGRTTLMIAHRLSTIKSADQIVVLEGTGVAEQGTHETLLKKKGIYARLHAAQDI</sequence>
<dbReference type="EMBL" id="AKVJ01000006">
    <property type="protein sequence ID" value="EIW20638.1"/>
    <property type="molecule type" value="Genomic_DNA"/>
</dbReference>
<dbReference type="InterPro" id="IPR003593">
    <property type="entry name" value="AAA+_ATPase"/>
</dbReference>
<keyword evidence="3" id="KW-1003">Cell membrane</keyword>
<feature type="transmembrane region" description="Helical" evidence="9">
    <location>
        <begin position="160"/>
        <end position="183"/>
    </location>
</feature>
<dbReference type="InterPro" id="IPR027417">
    <property type="entry name" value="P-loop_NTPase"/>
</dbReference>
<dbReference type="PATRIC" id="fig|1149862.3.peg.537"/>
<feature type="transmembrane region" description="Helical" evidence="9">
    <location>
        <begin position="243"/>
        <end position="263"/>
    </location>
</feature>
<dbReference type="OrthoDB" id="9762517at2"/>
<feature type="transmembrane region" description="Helical" evidence="9">
    <location>
        <begin position="14"/>
        <end position="35"/>
    </location>
</feature>
<keyword evidence="6" id="KW-0067">ATP-binding</keyword>
<dbReference type="GO" id="GO:0015421">
    <property type="term" value="F:ABC-type oligopeptide transporter activity"/>
    <property type="evidence" value="ECO:0007669"/>
    <property type="project" value="TreeGrafter"/>
</dbReference>
<evidence type="ECO:0000256" key="2">
    <source>
        <dbReference type="ARBA" id="ARBA00022448"/>
    </source>
</evidence>
<reference evidence="12 13" key="1">
    <citation type="journal article" date="2012" name="J. Bacteriol.">
        <title>Draft Genome Sequences for Two Metal-Reducing Pelosinus fermentans Strains Isolated from a Cr(VI)-Contaminated Site and for Type Strain R7.</title>
        <authorList>
            <person name="Brown S.D."/>
            <person name="Podar M."/>
            <person name="Klingeman D.M."/>
            <person name="Johnson C.M."/>
            <person name="Yang Z.K."/>
            <person name="Utturkar S.M."/>
            <person name="Land M.L."/>
            <person name="Mosher J.J."/>
            <person name="Hurt R.A.Jr."/>
            <person name="Phelps T.J."/>
            <person name="Palumbo A.V."/>
            <person name="Arkin A.P."/>
            <person name="Hazen T.C."/>
            <person name="Elias D.A."/>
        </authorList>
    </citation>
    <scope>NUCLEOTIDE SEQUENCE [LARGE SCALE GENOMIC DNA]</scope>
    <source>
        <strain evidence="12 13">B4</strain>
    </source>
</reference>
<dbReference type="InterPro" id="IPR039421">
    <property type="entry name" value="Type_1_exporter"/>
</dbReference>
<evidence type="ECO:0000256" key="8">
    <source>
        <dbReference type="ARBA" id="ARBA00023136"/>
    </source>
</evidence>
<protein>
    <submittedName>
        <fullName evidence="12">ABC transporter transmembrane region</fullName>
    </submittedName>
</protein>
<dbReference type="PROSITE" id="PS00211">
    <property type="entry name" value="ABC_TRANSPORTER_1"/>
    <property type="match status" value="1"/>
</dbReference>
<gene>
    <name evidence="12" type="ORF">FB4_2257</name>
</gene>
<keyword evidence="7 9" id="KW-1133">Transmembrane helix</keyword>
<dbReference type="RefSeq" id="WP_007931032.1">
    <property type="nucleotide sequence ID" value="NZ_AKVJ01000006.1"/>
</dbReference>
<dbReference type="AlphaFoldDB" id="I8RKD1"/>
<accession>I8RKD1</accession>
<dbReference type="InterPro" id="IPR017871">
    <property type="entry name" value="ABC_transporter-like_CS"/>
</dbReference>
<proteinExistence type="predicted"/>
<feature type="transmembrane region" description="Helical" evidence="9">
    <location>
        <begin position="269"/>
        <end position="288"/>
    </location>
</feature>
<feature type="domain" description="ABC transporter" evidence="10">
    <location>
        <begin position="337"/>
        <end position="571"/>
    </location>
</feature>
<dbReference type="GO" id="GO:0005524">
    <property type="term" value="F:ATP binding"/>
    <property type="evidence" value="ECO:0007669"/>
    <property type="project" value="UniProtKB-KW"/>
</dbReference>